<gene>
    <name evidence="2" type="ORF">ORAREDHAP_LOCUS19835</name>
</gene>
<dbReference type="PANTHER" id="PTHR21581:SF6">
    <property type="entry name" value="TRAFFICKING PROTEIN PARTICLE COMPLEX SUBUNIT 12"/>
    <property type="match status" value="1"/>
</dbReference>
<dbReference type="OrthoDB" id="428342at2759"/>
<dbReference type="InterPro" id="IPR011990">
    <property type="entry name" value="TPR-like_helical_dom_sf"/>
</dbReference>
<reference evidence="3" key="1">
    <citation type="journal article" date="2020" name="Genome Biol.">
        <title>Gamete binning: chromosome-level and haplotype-resolved genome assembly enabled by high-throughput single-cell sequencing of gamete genomes.</title>
        <authorList>
            <person name="Campoy J.A."/>
            <person name="Sun H."/>
            <person name="Goel M."/>
            <person name="Jiao W.-B."/>
            <person name="Folz-Donahue K."/>
            <person name="Wang N."/>
            <person name="Rubio M."/>
            <person name="Liu C."/>
            <person name="Kukat C."/>
            <person name="Ruiz D."/>
            <person name="Huettel B."/>
            <person name="Schneeberger K."/>
        </authorList>
    </citation>
    <scope>NUCLEOTIDE SEQUENCE [LARGE SCALE GENOMIC DNA]</scope>
    <source>
        <strain evidence="3">cv. Rojo Pasion</strain>
    </source>
</reference>
<sequence length="408" mass="46090">MDSDTPDSQTVTTETPHPQTVTTETPHPQTVTTETPDSQTVTTDTPDPQTVTTDLETLTLSSDPLTDQFGSLNDVAHELASLQDLATRGSWRSILDKVARARAQSLLHKPHDHLVYFTYNVLALTKLRRFPEAAAEIDSLEDLDSSRYQYESYPKVYPNRVGSMVPFSLRWLYALMPIKLGQRQDGLDRLYCLLDFVRSKIKEKQKNGSVSVWKRREVFVMNGIIGVHLSNKEVSVCLSLINDLLNRDYTDPVLVSKLGYIQMQMGDLEGAKSSFNVVQGLVENEDEASNEFKNIVSRNKALVYMVGKDYVSAVREYEECIEREHNDIVAINNKALCLMYLRDLADSIKVLENALERVPTVALNETVVVNLCSMYELAYVNHSDIKRTLNSWIARVAPDDFDSSSTRI</sequence>
<dbReference type="Gene3D" id="1.25.40.10">
    <property type="entry name" value="Tetratricopeptide repeat domain"/>
    <property type="match status" value="1"/>
</dbReference>
<dbReference type="Proteomes" id="UP000507245">
    <property type="component" value="Unassembled WGS sequence"/>
</dbReference>
<proteinExistence type="predicted"/>
<dbReference type="FunFam" id="1.25.40.10:FF:000702">
    <property type="entry name" value="Trafficking protein particle complex subunit 12"/>
    <property type="match status" value="1"/>
</dbReference>
<organism evidence="2 3">
    <name type="scientific">Prunus armeniaca</name>
    <name type="common">Apricot</name>
    <name type="synonym">Armeniaca vulgaris</name>
    <dbReference type="NCBI Taxonomy" id="36596"/>
    <lineage>
        <taxon>Eukaryota</taxon>
        <taxon>Viridiplantae</taxon>
        <taxon>Streptophyta</taxon>
        <taxon>Embryophyta</taxon>
        <taxon>Tracheophyta</taxon>
        <taxon>Spermatophyta</taxon>
        <taxon>Magnoliopsida</taxon>
        <taxon>eudicotyledons</taxon>
        <taxon>Gunneridae</taxon>
        <taxon>Pentapetalae</taxon>
        <taxon>rosids</taxon>
        <taxon>fabids</taxon>
        <taxon>Rosales</taxon>
        <taxon>Rosaceae</taxon>
        <taxon>Amygdaloideae</taxon>
        <taxon>Amygdaleae</taxon>
        <taxon>Prunus</taxon>
    </lineage>
</organism>
<feature type="region of interest" description="Disordered" evidence="1">
    <location>
        <begin position="1"/>
        <end position="51"/>
    </location>
</feature>
<evidence type="ECO:0000256" key="1">
    <source>
        <dbReference type="SAM" id="MobiDB-lite"/>
    </source>
</evidence>
<protein>
    <submittedName>
        <fullName evidence="2">Uncharacterized protein</fullName>
    </submittedName>
</protein>
<dbReference type="InterPro" id="IPR019734">
    <property type="entry name" value="TPR_rpt"/>
</dbReference>
<evidence type="ECO:0000313" key="2">
    <source>
        <dbReference type="EMBL" id="CAB4303536.1"/>
    </source>
</evidence>
<dbReference type="SMART" id="SM00028">
    <property type="entry name" value="TPR"/>
    <property type="match status" value="3"/>
</dbReference>
<dbReference type="AlphaFoldDB" id="A0A6J5WP59"/>
<accession>A0A6J5WP59</accession>
<feature type="compositionally biased region" description="Low complexity" evidence="1">
    <location>
        <begin position="9"/>
        <end position="51"/>
    </location>
</feature>
<dbReference type="EMBL" id="CAEKKB010000003">
    <property type="protein sequence ID" value="CAB4303536.1"/>
    <property type="molecule type" value="Genomic_DNA"/>
</dbReference>
<evidence type="ECO:0000313" key="3">
    <source>
        <dbReference type="Proteomes" id="UP000507245"/>
    </source>
</evidence>
<keyword evidence="3" id="KW-1185">Reference proteome</keyword>
<dbReference type="SUPFAM" id="SSF48452">
    <property type="entry name" value="TPR-like"/>
    <property type="match status" value="1"/>
</dbReference>
<dbReference type="PANTHER" id="PTHR21581">
    <property type="entry name" value="D-ALANYL-D-ALANINE CARBOXYPEPTIDASE"/>
    <property type="match status" value="1"/>
</dbReference>
<name>A0A6J5WP59_PRUAR</name>